<protein>
    <submittedName>
        <fullName evidence="2">Uncharacterized protein</fullName>
    </submittedName>
</protein>
<evidence type="ECO:0000256" key="1">
    <source>
        <dbReference type="SAM" id="MobiDB-lite"/>
    </source>
</evidence>
<comment type="caution">
    <text evidence="2">The sequence shown here is derived from an EMBL/GenBank/DDBJ whole genome shotgun (WGS) entry which is preliminary data.</text>
</comment>
<dbReference type="AlphaFoldDB" id="A0AAN6N440"/>
<feature type="compositionally biased region" description="Basic and acidic residues" evidence="1">
    <location>
        <begin position="13"/>
        <end position="32"/>
    </location>
</feature>
<accession>A0AAN6N440</accession>
<evidence type="ECO:0000313" key="2">
    <source>
        <dbReference type="EMBL" id="KAK3938039.1"/>
    </source>
</evidence>
<proteinExistence type="predicted"/>
<reference evidence="3" key="1">
    <citation type="journal article" date="2023" name="Mol. Phylogenet. Evol.">
        <title>Genome-scale phylogeny and comparative genomics of the fungal order Sordariales.</title>
        <authorList>
            <person name="Hensen N."/>
            <person name="Bonometti L."/>
            <person name="Westerberg I."/>
            <person name="Brannstrom I.O."/>
            <person name="Guillou S."/>
            <person name="Cros-Aarteil S."/>
            <person name="Calhoun S."/>
            <person name="Haridas S."/>
            <person name="Kuo A."/>
            <person name="Mondo S."/>
            <person name="Pangilinan J."/>
            <person name="Riley R."/>
            <person name="LaButti K."/>
            <person name="Andreopoulos B."/>
            <person name="Lipzen A."/>
            <person name="Chen C."/>
            <person name="Yan M."/>
            <person name="Daum C."/>
            <person name="Ng V."/>
            <person name="Clum A."/>
            <person name="Steindorff A."/>
            <person name="Ohm R.A."/>
            <person name="Martin F."/>
            <person name="Silar P."/>
            <person name="Natvig D.O."/>
            <person name="Lalanne C."/>
            <person name="Gautier V."/>
            <person name="Ament-Velasquez S.L."/>
            <person name="Kruys A."/>
            <person name="Hutchinson M.I."/>
            <person name="Powell A.J."/>
            <person name="Barry K."/>
            <person name="Miller A.N."/>
            <person name="Grigoriev I.V."/>
            <person name="Debuchy R."/>
            <person name="Gladieux P."/>
            <person name="Hiltunen Thoren M."/>
            <person name="Johannesson H."/>
        </authorList>
    </citation>
    <scope>NUCLEOTIDE SEQUENCE [LARGE SCALE GENOMIC DNA]</scope>
    <source>
        <strain evidence="3">CBS 340.73</strain>
    </source>
</reference>
<gene>
    <name evidence="2" type="ORF">QBC46DRAFT_391204</name>
</gene>
<sequence>MAGSNQGANNGSNHDDSRSMVDVRLIPDHDSPKDPQEWLAIIQFHCRDLPQLMREGLFWTTSNVLPEFGFYEMLGGKGDAFAFKREWKLKEFVDKLEAQCRWFGSVVVYAHAVQTLSTF</sequence>
<feature type="region of interest" description="Disordered" evidence="1">
    <location>
        <begin position="1"/>
        <end position="32"/>
    </location>
</feature>
<name>A0AAN6N440_9PEZI</name>
<keyword evidence="3" id="KW-1185">Reference proteome</keyword>
<feature type="compositionally biased region" description="Low complexity" evidence="1">
    <location>
        <begin position="1"/>
        <end position="12"/>
    </location>
</feature>
<organism evidence="2 3">
    <name type="scientific">Diplogelasinospora grovesii</name>
    <dbReference type="NCBI Taxonomy" id="303347"/>
    <lineage>
        <taxon>Eukaryota</taxon>
        <taxon>Fungi</taxon>
        <taxon>Dikarya</taxon>
        <taxon>Ascomycota</taxon>
        <taxon>Pezizomycotina</taxon>
        <taxon>Sordariomycetes</taxon>
        <taxon>Sordariomycetidae</taxon>
        <taxon>Sordariales</taxon>
        <taxon>Diplogelasinosporaceae</taxon>
        <taxon>Diplogelasinospora</taxon>
    </lineage>
</organism>
<dbReference type="EMBL" id="MU853839">
    <property type="protein sequence ID" value="KAK3938039.1"/>
    <property type="molecule type" value="Genomic_DNA"/>
</dbReference>
<evidence type="ECO:0000313" key="3">
    <source>
        <dbReference type="Proteomes" id="UP001303473"/>
    </source>
</evidence>
<dbReference type="Proteomes" id="UP001303473">
    <property type="component" value="Unassembled WGS sequence"/>
</dbReference>